<comment type="caution">
    <text evidence="2">The sequence shown here is derived from an EMBL/GenBank/DDBJ whole genome shotgun (WGS) entry which is preliminary data.</text>
</comment>
<accession>A0A2A4T2I7</accession>
<protein>
    <submittedName>
        <fullName evidence="2">Uncharacterized protein</fullName>
    </submittedName>
</protein>
<feature type="compositionally biased region" description="Low complexity" evidence="1">
    <location>
        <begin position="303"/>
        <end position="374"/>
    </location>
</feature>
<gene>
    <name evidence="2" type="ORF">COB67_07795</name>
</gene>
<feature type="compositionally biased region" description="Polar residues" evidence="1">
    <location>
        <begin position="277"/>
        <end position="299"/>
    </location>
</feature>
<organism evidence="2 3">
    <name type="scientific">SAR324 cluster bacterium</name>
    <dbReference type="NCBI Taxonomy" id="2024889"/>
    <lineage>
        <taxon>Bacteria</taxon>
        <taxon>Deltaproteobacteria</taxon>
        <taxon>SAR324 cluster</taxon>
    </lineage>
</organism>
<dbReference type="AlphaFoldDB" id="A0A2A4T2I7"/>
<sequence length="374" mass="40492">MKALKIAVILILVLNGGYSLYNWLFTEEPAPVASVALPAIEPAQAAEGLDLKALITLGKEIRSGQELERRLNEKNGINNLDLNDDEKVDYIFVSEYGNSKDKMGYSLSVEPVAKEVQEVATLEVELNGERAELQVIGNEQIYGDQAIYNDSTTVEREQSAAKVAGANGTPMYNSYFYPRPMFMSPFYFGFYPAYYAFFPLMSRPMYVSQVTSYRSNTVQGGRSEYQNKSNKQISSPNKGKTANKGISRSLRKPTKTQKQFQVTQSKNLKSGGFGRGKSSTSQLSTKSGTSKQLGTSRGSGSFGSARNSTSFGSSSTVGSTRSGSSVNSRSTTGSSFGSSQRKSTSFGSSSNRSFGSSSVRSGSSRSRSFSFGGK</sequence>
<evidence type="ECO:0000313" key="3">
    <source>
        <dbReference type="Proteomes" id="UP000218113"/>
    </source>
</evidence>
<feature type="region of interest" description="Disordered" evidence="1">
    <location>
        <begin position="218"/>
        <end position="374"/>
    </location>
</feature>
<proteinExistence type="predicted"/>
<evidence type="ECO:0000256" key="1">
    <source>
        <dbReference type="SAM" id="MobiDB-lite"/>
    </source>
</evidence>
<dbReference type="EMBL" id="NVSR01000049">
    <property type="protein sequence ID" value="PCI27783.1"/>
    <property type="molecule type" value="Genomic_DNA"/>
</dbReference>
<feature type="compositionally biased region" description="Polar residues" evidence="1">
    <location>
        <begin position="256"/>
        <end position="268"/>
    </location>
</feature>
<evidence type="ECO:0000313" key="2">
    <source>
        <dbReference type="EMBL" id="PCI27783.1"/>
    </source>
</evidence>
<dbReference type="Proteomes" id="UP000218113">
    <property type="component" value="Unassembled WGS sequence"/>
</dbReference>
<reference evidence="3" key="1">
    <citation type="submission" date="2017-08" db="EMBL/GenBank/DDBJ databases">
        <title>A dynamic microbial community with high functional redundancy inhabits the cold, oxic subseafloor aquifer.</title>
        <authorList>
            <person name="Tully B.J."/>
            <person name="Wheat C.G."/>
            <person name="Glazer B.T."/>
            <person name="Huber J.A."/>
        </authorList>
    </citation>
    <scope>NUCLEOTIDE SEQUENCE [LARGE SCALE GENOMIC DNA]</scope>
</reference>
<feature type="compositionally biased region" description="Polar residues" evidence="1">
    <location>
        <begin position="218"/>
        <end position="246"/>
    </location>
</feature>
<name>A0A2A4T2I7_9DELT</name>